<evidence type="ECO:0000256" key="3">
    <source>
        <dbReference type="ARBA" id="ARBA00022598"/>
    </source>
</evidence>
<comment type="caution">
    <text evidence="15">The sequence shown here is derived from an EMBL/GenBank/DDBJ whole genome shotgun (WGS) entry which is preliminary data.</text>
</comment>
<dbReference type="SUPFAM" id="SSF52374">
    <property type="entry name" value="Nucleotidylyl transferase"/>
    <property type="match status" value="1"/>
</dbReference>
<protein>
    <recommendedName>
        <fullName evidence="9">Leucine--tRNA ligase</fullName>
        <ecNumber evidence="9">6.1.1.4</ecNumber>
    </recommendedName>
    <alternativeName>
        <fullName evidence="9">Leucyl-tRNA synthetase</fullName>
        <shortName evidence="9">LeuRS</shortName>
    </alternativeName>
</protein>
<feature type="domain" description="Methionyl/Valyl/Leucyl/Isoleucyl-tRNA synthetase anticodon-binding" evidence="12">
    <location>
        <begin position="722"/>
        <end position="843"/>
    </location>
</feature>
<dbReference type="CDD" id="cd07958">
    <property type="entry name" value="Anticodon_Ia_Leu_BEm"/>
    <property type="match status" value="1"/>
</dbReference>
<evidence type="ECO:0000256" key="10">
    <source>
        <dbReference type="RuleBase" id="RU363035"/>
    </source>
</evidence>
<dbReference type="Pfam" id="PF13603">
    <property type="entry name" value="tRNA-synt_1_2"/>
    <property type="match status" value="1"/>
</dbReference>
<dbReference type="Pfam" id="PF08264">
    <property type="entry name" value="Anticodon_1"/>
    <property type="match status" value="1"/>
</dbReference>
<sequence length="881" mass="97547">MAATERYNARASDPRWQKAWDEARLFETDTDAAGEKYYVLEMFPYPSGRIHMGHVRNYAMGDVVARYKRARGFNVLHPMGWDAFGMPAENAAMQNKVHPREWTYANIATMRGQLKSMGLSLDWSREFATCDVEYYHRQQMLFLDMLDKGLAYRRKSKVNWDPVDQTVLANEQVIDGRGWRSGAEVEQRELVQWFFKITDFAEDLLSALDRLPGWPEKVRLMQRNWIGRSEGLMLRWALAGNERASDMALAEPALAPEIEVFTTRPDTLFGASFLAIAADHPVARALASSDPALAAFAQECRRTSTSAEAVETAEKKGYDTGLRAVHPFDPDWTVPVYVANFVLMDYGTGAVFGCPAHDQRDLDFARGHALPVRAVVLPAGEAPESFEISKEAYTGEGTLFHSRFLDGLSPDAAFEEVARRLESATLAGRPQAQRKVNFRLRDWGVSRQRYWGCPIPVLHCQACGVVPEARENLPVRLPDDIEFDKPGNPLDRHPTWRNATCPQCGGAATRETDTMDTFVDSSWYFARFTAPRASGPTVPAIADAWLPVDQYIGGIEHAILHLLYSRFFTRAMSATGHLALDEPFKGLFTQGMVVHETYRDGREWVAPTDVAIVEADGRRTATRLSTGGAIEIGSIEKMSKSKKNVVDPDDIISGYGADTARWFMLSDSPPERDVIWTEAGAEGAHRFVQRLWRLVSESAGLLSGSESFRGAFSEAAEGVRKAAHRTAAGVGDDIERLAFNKAVARLYELVNALSAALAPAALEADPSLRAAAREALSILTRLFAPMMPHLAEECWAALGQEGLVAAASWPVPDPALLKDDEIVLPVQVNGKKRGDLRVAAQAGKEEVERAALALDFVREMLNGQAPKRVVVVPGRIVNVVL</sequence>
<evidence type="ECO:0000259" key="12">
    <source>
        <dbReference type="Pfam" id="PF08264"/>
    </source>
</evidence>
<dbReference type="Gene3D" id="3.90.740.10">
    <property type="entry name" value="Valyl/Leucyl/Isoleucyl-tRNA synthetase, editing domain"/>
    <property type="match status" value="1"/>
</dbReference>
<dbReference type="PANTHER" id="PTHR43740">
    <property type="entry name" value="LEUCYL-TRNA SYNTHETASE"/>
    <property type="match status" value="1"/>
</dbReference>
<dbReference type="HAMAP" id="MF_00049_B">
    <property type="entry name" value="Leu_tRNA_synth_B"/>
    <property type="match status" value="1"/>
</dbReference>
<dbReference type="Gene3D" id="1.10.730.10">
    <property type="entry name" value="Isoleucyl-tRNA Synthetase, Domain 1"/>
    <property type="match status" value="1"/>
</dbReference>
<dbReference type="InterPro" id="IPR013155">
    <property type="entry name" value="M/V/L/I-tRNA-synth_anticd-bd"/>
</dbReference>
<dbReference type="NCBIfam" id="TIGR00396">
    <property type="entry name" value="leuS_bact"/>
    <property type="match status" value="1"/>
</dbReference>
<feature type="domain" description="Leucyl-tRNA synthetase editing" evidence="14">
    <location>
        <begin position="223"/>
        <end position="421"/>
    </location>
</feature>
<dbReference type="InterPro" id="IPR001412">
    <property type="entry name" value="aa-tRNA-synth_I_CS"/>
</dbReference>
<evidence type="ECO:0000259" key="11">
    <source>
        <dbReference type="Pfam" id="PF00133"/>
    </source>
</evidence>
<comment type="catalytic activity">
    <reaction evidence="8 9">
        <text>tRNA(Leu) + L-leucine + ATP = L-leucyl-tRNA(Leu) + AMP + diphosphate</text>
        <dbReference type="Rhea" id="RHEA:11688"/>
        <dbReference type="Rhea" id="RHEA-COMP:9613"/>
        <dbReference type="Rhea" id="RHEA-COMP:9622"/>
        <dbReference type="ChEBI" id="CHEBI:30616"/>
        <dbReference type="ChEBI" id="CHEBI:33019"/>
        <dbReference type="ChEBI" id="CHEBI:57427"/>
        <dbReference type="ChEBI" id="CHEBI:78442"/>
        <dbReference type="ChEBI" id="CHEBI:78494"/>
        <dbReference type="ChEBI" id="CHEBI:456215"/>
        <dbReference type="EC" id="6.1.1.4"/>
    </reaction>
</comment>
<dbReference type="EMBL" id="JBHUIJ010000027">
    <property type="protein sequence ID" value="MFD2239192.1"/>
    <property type="molecule type" value="Genomic_DNA"/>
</dbReference>
<keyword evidence="5 9" id="KW-0067">ATP-binding</keyword>
<proteinExistence type="inferred from homology"/>
<gene>
    <name evidence="9 15" type="primary">leuS</name>
    <name evidence="15" type="ORF">ACFSKQ_17215</name>
</gene>
<evidence type="ECO:0000259" key="13">
    <source>
        <dbReference type="Pfam" id="PF09334"/>
    </source>
</evidence>
<evidence type="ECO:0000259" key="14">
    <source>
        <dbReference type="Pfam" id="PF13603"/>
    </source>
</evidence>
<name>A0ABW5CT76_9HYPH</name>
<dbReference type="PROSITE" id="PS00178">
    <property type="entry name" value="AA_TRNA_LIGASE_I"/>
    <property type="match status" value="1"/>
</dbReference>
<evidence type="ECO:0000256" key="1">
    <source>
        <dbReference type="ARBA" id="ARBA00005594"/>
    </source>
</evidence>
<keyword evidence="16" id="KW-1185">Reference proteome</keyword>
<dbReference type="CDD" id="cd00812">
    <property type="entry name" value="LeuRS_core"/>
    <property type="match status" value="1"/>
</dbReference>
<evidence type="ECO:0000256" key="9">
    <source>
        <dbReference type="HAMAP-Rule" id="MF_00049"/>
    </source>
</evidence>
<feature type="domain" description="Aminoacyl-tRNA synthetase class Ia" evidence="11">
    <location>
        <begin position="604"/>
        <end position="675"/>
    </location>
</feature>
<dbReference type="Gene3D" id="3.10.20.590">
    <property type="match status" value="1"/>
</dbReference>
<feature type="domain" description="Methionyl/Leucyl tRNA synthetase" evidence="13">
    <location>
        <begin position="39"/>
        <end position="173"/>
    </location>
</feature>
<dbReference type="SUPFAM" id="SSF47323">
    <property type="entry name" value="Anticodon-binding domain of a subclass of class I aminoacyl-tRNA synthetases"/>
    <property type="match status" value="1"/>
</dbReference>
<dbReference type="Pfam" id="PF09334">
    <property type="entry name" value="tRNA-synt_1g"/>
    <property type="match status" value="1"/>
</dbReference>
<keyword evidence="4 9" id="KW-0547">Nucleotide-binding</keyword>
<dbReference type="PRINTS" id="PR00985">
    <property type="entry name" value="TRNASYNTHLEU"/>
</dbReference>
<dbReference type="GO" id="GO:0004823">
    <property type="term" value="F:leucine-tRNA ligase activity"/>
    <property type="evidence" value="ECO:0007669"/>
    <property type="project" value="UniProtKB-EC"/>
</dbReference>
<dbReference type="InterPro" id="IPR014729">
    <property type="entry name" value="Rossmann-like_a/b/a_fold"/>
</dbReference>
<feature type="short sequence motif" description="'KMSKS' region" evidence="9">
    <location>
        <begin position="637"/>
        <end position="641"/>
    </location>
</feature>
<evidence type="ECO:0000256" key="7">
    <source>
        <dbReference type="ARBA" id="ARBA00023146"/>
    </source>
</evidence>
<dbReference type="Gene3D" id="3.40.50.620">
    <property type="entry name" value="HUPs"/>
    <property type="match status" value="2"/>
</dbReference>
<evidence type="ECO:0000256" key="6">
    <source>
        <dbReference type="ARBA" id="ARBA00022917"/>
    </source>
</evidence>
<evidence type="ECO:0000256" key="8">
    <source>
        <dbReference type="ARBA" id="ARBA00047469"/>
    </source>
</evidence>
<feature type="short sequence motif" description="'HIGH' region" evidence="9">
    <location>
        <begin position="44"/>
        <end position="54"/>
    </location>
</feature>
<evidence type="ECO:0000256" key="4">
    <source>
        <dbReference type="ARBA" id="ARBA00022741"/>
    </source>
</evidence>
<dbReference type="InterPro" id="IPR009080">
    <property type="entry name" value="tRNAsynth_Ia_anticodon-bd"/>
</dbReference>
<keyword evidence="3 9" id="KW-0436">Ligase</keyword>
<evidence type="ECO:0000256" key="5">
    <source>
        <dbReference type="ARBA" id="ARBA00022840"/>
    </source>
</evidence>
<dbReference type="Proteomes" id="UP001597371">
    <property type="component" value="Unassembled WGS sequence"/>
</dbReference>
<dbReference type="EC" id="6.1.1.4" evidence="9"/>
<dbReference type="InterPro" id="IPR015413">
    <property type="entry name" value="Methionyl/Leucyl_tRNA_Synth"/>
</dbReference>
<feature type="binding site" evidence="9">
    <location>
        <position position="640"/>
    </location>
    <ligand>
        <name>ATP</name>
        <dbReference type="ChEBI" id="CHEBI:30616"/>
    </ligand>
</feature>
<keyword evidence="2 9" id="KW-0963">Cytoplasm</keyword>
<comment type="subcellular location">
    <subcellularLocation>
        <location evidence="9">Cytoplasm</location>
    </subcellularLocation>
</comment>
<accession>A0ABW5CT76</accession>
<feature type="domain" description="Aminoacyl-tRNA synthetase class Ia" evidence="11">
    <location>
        <begin position="440"/>
        <end position="596"/>
    </location>
</feature>
<dbReference type="RefSeq" id="WP_209738652.1">
    <property type="nucleotide sequence ID" value="NZ_CP072611.1"/>
</dbReference>
<dbReference type="SUPFAM" id="SSF50677">
    <property type="entry name" value="ValRS/IleRS/LeuRS editing domain"/>
    <property type="match status" value="1"/>
</dbReference>
<dbReference type="InterPro" id="IPR002302">
    <property type="entry name" value="Leu-tRNA-ligase"/>
</dbReference>
<reference evidence="16" key="1">
    <citation type="journal article" date="2019" name="Int. J. Syst. Evol. Microbiol.">
        <title>The Global Catalogue of Microorganisms (GCM) 10K type strain sequencing project: providing services to taxonomists for standard genome sequencing and annotation.</title>
        <authorList>
            <consortium name="The Broad Institute Genomics Platform"/>
            <consortium name="The Broad Institute Genome Sequencing Center for Infectious Disease"/>
            <person name="Wu L."/>
            <person name="Ma J."/>
        </authorList>
    </citation>
    <scope>NUCLEOTIDE SEQUENCE [LARGE SCALE GENOMIC DNA]</scope>
    <source>
        <strain evidence="16">ZS-35-S2</strain>
    </source>
</reference>
<dbReference type="InterPro" id="IPR009008">
    <property type="entry name" value="Val/Leu/Ile-tRNA-synth_edit"/>
</dbReference>
<dbReference type="InterPro" id="IPR025709">
    <property type="entry name" value="Leu_tRNA-synth_edit"/>
</dbReference>
<dbReference type="Gene3D" id="2.20.28.290">
    <property type="match status" value="1"/>
</dbReference>
<organism evidence="15 16">
    <name type="scientific">Aureimonas populi</name>
    <dbReference type="NCBI Taxonomy" id="1701758"/>
    <lineage>
        <taxon>Bacteria</taxon>
        <taxon>Pseudomonadati</taxon>
        <taxon>Pseudomonadota</taxon>
        <taxon>Alphaproteobacteria</taxon>
        <taxon>Hyphomicrobiales</taxon>
        <taxon>Aurantimonadaceae</taxon>
        <taxon>Aureimonas</taxon>
    </lineage>
</organism>
<comment type="similarity">
    <text evidence="1 9 10">Belongs to the class-I aminoacyl-tRNA synthetase family.</text>
</comment>
<dbReference type="InterPro" id="IPR002300">
    <property type="entry name" value="aa-tRNA-synth_Ia"/>
</dbReference>
<evidence type="ECO:0000256" key="2">
    <source>
        <dbReference type="ARBA" id="ARBA00022490"/>
    </source>
</evidence>
<dbReference type="Pfam" id="PF00133">
    <property type="entry name" value="tRNA-synt_1"/>
    <property type="match status" value="2"/>
</dbReference>
<dbReference type="PANTHER" id="PTHR43740:SF2">
    <property type="entry name" value="LEUCINE--TRNA LIGASE, MITOCHONDRIAL"/>
    <property type="match status" value="1"/>
</dbReference>
<evidence type="ECO:0000313" key="16">
    <source>
        <dbReference type="Proteomes" id="UP001597371"/>
    </source>
</evidence>
<evidence type="ECO:0000313" key="15">
    <source>
        <dbReference type="EMBL" id="MFD2239192.1"/>
    </source>
</evidence>
<keyword evidence="6 9" id="KW-0648">Protein biosynthesis</keyword>
<keyword evidence="7 9" id="KW-0030">Aminoacyl-tRNA synthetase</keyword>